<dbReference type="EMBL" id="JBHTBJ010000028">
    <property type="protein sequence ID" value="MFC7278006.1"/>
    <property type="molecule type" value="Genomic_DNA"/>
</dbReference>
<comment type="caution">
    <text evidence="3">The sequence shown here is derived from an EMBL/GenBank/DDBJ whole genome shotgun (WGS) entry which is preliminary data.</text>
</comment>
<dbReference type="PANTHER" id="PTHR34406">
    <property type="entry name" value="PROTEIN YCEI"/>
    <property type="match status" value="1"/>
</dbReference>
<dbReference type="Gene3D" id="2.40.128.110">
    <property type="entry name" value="Lipid/polyisoprenoid-binding, YceI-like"/>
    <property type="match status" value="1"/>
</dbReference>
<dbReference type="PANTHER" id="PTHR34406:SF1">
    <property type="entry name" value="PROTEIN YCEI"/>
    <property type="match status" value="1"/>
</dbReference>
<reference evidence="4" key="1">
    <citation type="journal article" date="2019" name="Int. J. Syst. Evol. Microbiol.">
        <title>The Global Catalogue of Microorganisms (GCM) 10K type strain sequencing project: providing services to taxonomists for standard genome sequencing and annotation.</title>
        <authorList>
            <consortium name="The Broad Institute Genomics Platform"/>
            <consortium name="The Broad Institute Genome Sequencing Center for Infectious Disease"/>
            <person name="Wu L."/>
            <person name="Ma J."/>
        </authorList>
    </citation>
    <scope>NUCLEOTIDE SEQUENCE [LARGE SCALE GENOMIC DNA]</scope>
    <source>
        <strain evidence="4">XZYJT-10</strain>
    </source>
</reference>
<proteinExistence type="inferred from homology"/>
<sequence length="171" mass="18066">MTTNLSTDLRPGTYTIDLARSTCTLTAAHAFGLKPVTATMAIRAGTVTIGADPLRSSASAQIDAASFRSDDPKRDRDIRGKRFLAADDHPVISFRSTGCGRSGGAWQLTGVLSVRGTDSELVLTIDTVEPTADGYRCVARCTLDRVTAGVRAGRGIVARPVHLELDIHAVG</sequence>
<dbReference type="InterPro" id="IPR007372">
    <property type="entry name" value="Lipid/polyisoprenoid-bd_YceI"/>
</dbReference>
<name>A0ABW2I0V1_9ACTN</name>
<accession>A0ABW2I0V1</accession>
<comment type="similarity">
    <text evidence="1">Belongs to the UPF0312 family.</text>
</comment>
<evidence type="ECO:0000259" key="2">
    <source>
        <dbReference type="SMART" id="SM00867"/>
    </source>
</evidence>
<evidence type="ECO:0000313" key="4">
    <source>
        <dbReference type="Proteomes" id="UP001596548"/>
    </source>
</evidence>
<dbReference type="SUPFAM" id="SSF101874">
    <property type="entry name" value="YceI-like"/>
    <property type="match status" value="1"/>
</dbReference>
<dbReference type="InterPro" id="IPR036761">
    <property type="entry name" value="TTHA0802/YceI-like_sf"/>
</dbReference>
<evidence type="ECO:0000256" key="1">
    <source>
        <dbReference type="ARBA" id="ARBA00008812"/>
    </source>
</evidence>
<organism evidence="3 4">
    <name type="scientific">Paractinoplanes rhizophilus</name>
    <dbReference type="NCBI Taxonomy" id="1416877"/>
    <lineage>
        <taxon>Bacteria</taxon>
        <taxon>Bacillati</taxon>
        <taxon>Actinomycetota</taxon>
        <taxon>Actinomycetes</taxon>
        <taxon>Micromonosporales</taxon>
        <taxon>Micromonosporaceae</taxon>
        <taxon>Paractinoplanes</taxon>
    </lineage>
</organism>
<dbReference type="RefSeq" id="WP_378974332.1">
    <property type="nucleotide sequence ID" value="NZ_JBHTBJ010000028.1"/>
</dbReference>
<keyword evidence="4" id="KW-1185">Reference proteome</keyword>
<feature type="domain" description="Lipid/polyisoprenoid-binding YceI-like" evidence="2">
    <location>
        <begin position="13"/>
        <end position="170"/>
    </location>
</feature>
<dbReference type="SMART" id="SM00867">
    <property type="entry name" value="YceI"/>
    <property type="match status" value="1"/>
</dbReference>
<evidence type="ECO:0000313" key="3">
    <source>
        <dbReference type="EMBL" id="MFC7278006.1"/>
    </source>
</evidence>
<gene>
    <name evidence="3" type="ORF">ACFQS1_28810</name>
</gene>
<dbReference type="Pfam" id="PF04264">
    <property type="entry name" value="YceI"/>
    <property type="match status" value="1"/>
</dbReference>
<dbReference type="Proteomes" id="UP001596548">
    <property type="component" value="Unassembled WGS sequence"/>
</dbReference>
<protein>
    <submittedName>
        <fullName evidence="3">YceI family protein</fullName>
    </submittedName>
</protein>